<dbReference type="STRING" id="135208.A0A4Z0A8M1"/>
<feature type="domain" description="Metallo-beta-lactamase" evidence="5">
    <location>
        <begin position="32"/>
        <end position="232"/>
    </location>
</feature>
<keyword evidence="2" id="KW-0479">Metal-binding</keyword>
<dbReference type="SMART" id="SM00849">
    <property type="entry name" value="Lactamase_B"/>
    <property type="match status" value="1"/>
</dbReference>
<sequence length="555" mass="61049">MDKLEALPSIIRLSDKVIRVLGQNPGKFTLQGTNTYIIGRTNPYILLDTGVGEPTYPAVLKEAFLNTAGIAHPTQPLVSDIILTHRHHDHVDGLPDVLQLLRELWTSHNPDSVFLGPKVHKFPLPSGEADAHLQELAGKVPKDSLTLPSASPAELGVFHALADGQVFALPSDPTDTLQVLHTPGHTTDSIALLLAPDRALFTGDSVLGQGTAVFEDLAAYLTSLRKMLWAGKSAMGNGNVGGFPVELIHKIILLYLADVFWDLIAKPGLDCTWDPLSPLLHASFQFRELTTSFLIPIAGKSTIQYRPLLASLKRFKRTAERHEPKGLLSPYESRLLDPVRPLEHQNSPILWLGYEFSMKRLHCRLYEYGSESGIASEGSGGLMRTHTILVTMGRESACDVAPSISATILRPLQERAMALHFLLQRIFLIQTLCDYILEYMPFLLRFTDDMIAQGLPGLEEHHAKMEEVASDADTMIGKAEKMGYTVERLPIPEAALEAVHFSRALEALVPPPDRPESSSLVALYRRDRELLLATAGRAADQAVGPIAEEVREPQG</sequence>
<dbReference type="CDD" id="cd07722">
    <property type="entry name" value="LACTB2-like_MBL-fold"/>
    <property type="match status" value="1"/>
</dbReference>
<evidence type="ECO:0000256" key="4">
    <source>
        <dbReference type="ARBA" id="ARBA00022833"/>
    </source>
</evidence>
<keyword evidence="3" id="KW-0378">Hydrolase</keyword>
<protein>
    <recommendedName>
        <fullName evidence="5">Metallo-beta-lactamase domain-containing protein</fullName>
    </recommendedName>
</protein>
<dbReference type="InterPro" id="IPR047921">
    <property type="entry name" value="LACTB2-like_MBL-fold"/>
</dbReference>
<comment type="similarity">
    <text evidence="1">Belongs to the metallo-beta-lactamase superfamily.</text>
</comment>
<evidence type="ECO:0000259" key="5">
    <source>
        <dbReference type="SMART" id="SM00849"/>
    </source>
</evidence>
<dbReference type="PANTHER" id="PTHR23131:SF0">
    <property type="entry name" value="ENDORIBONUCLEASE LACTB2"/>
    <property type="match status" value="1"/>
</dbReference>
<dbReference type="Pfam" id="PF00753">
    <property type="entry name" value="Lactamase_B"/>
    <property type="match status" value="1"/>
</dbReference>
<dbReference type="Proteomes" id="UP000298061">
    <property type="component" value="Unassembled WGS sequence"/>
</dbReference>
<accession>A0A4Z0A8M1</accession>
<keyword evidence="7" id="KW-1185">Reference proteome</keyword>
<evidence type="ECO:0000313" key="6">
    <source>
        <dbReference type="EMBL" id="TFY82663.1"/>
    </source>
</evidence>
<dbReference type="Gene3D" id="3.60.15.10">
    <property type="entry name" value="Ribonuclease Z/Hydroxyacylglutathione hydrolase-like"/>
    <property type="match status" value="1"/>
</dbReference>
<organism evidence="6 7">
    <name type="scientific">Hericium alpestre</name>
    <dbReference type="NCBI Taxonomy" id="135208"/>
    <lineage>
        <taxon>Eukaryota</taxon>
        <taxon>Fungi</taxon>
        <taxon>Dikarya</taxon>
        <taxon>Basidiomycota</taxon>
        <taxon>Agaricomycotina</taxon>
        <taxon>Agaricomycetes</taxon>
        <taxon>Russulales</taxon>
        <taxon>Hericiaceae</taxon>
        <taxon>Hericium</taxon>
    </lineage>
</organism>
<name>A0A4Z0A8M1_9AGAM</name>
<evidence type="ECO:0000313" key="7">
    <source>
        <dbReference type="Proteomes" id="UP000298061"/>
    </source>
</evidence>
<dbReference type="EMBL" id="SFCI01000089">
    <property type="protein sequence ID" value="TFY82663.1"/>
    <property type="molecule type" value="Genomic_DNA"/>
</dbReference>
<dbReference type="GO" id="GO:0016787">
    <property type="term" value="F:hydrolase activity"/>
    <property type="evidence" value="ECO:0007669"/>
    <property type="project" value="UniProtKB-KW"/>
</dbReference>
<dbReference type="GO" id="GO:0044550">
    <property type="term" value="P:secondary metabolite biosynthetic process"/>
    <property type="evidence" value="ECO:0007669"/>
    <property type="project" value="TreeGrafter"/>
</dbReference>
<dbReference type="GO" id="GO:0046872">
    <property type="term" value="F:metal ion binding"/>
    <property type="evidence" value="ECO:0007669"/>
    <property type="project" value="UniProtKB-KW"/>
</dbReference>
<proteinExistence type="inferred from homology"/>
<evidence type="ECO:0000256" key="1">
    <source>
        <dbReference type="ARBA" id="ARBA00007749"/>
    </source>
</evidence>
<dbReference type="SUPFAM" id="SSF56281">
    <property type="entry name" value="Metallo-hydrolase/oxidoreductase"/>
    <property type="match status" value="1"/>
</dbReference>
<gene>
    <name evidence="6" type="ORF">EWM64_g1353</name>
</gene>
<dbReference type="OrthoDB" id="17458at2759"/>
<dbReference type="PANTHER" id="PTHR23131">
    <property type="entry name" value="ENDORIBONUCLEASE LACTB2"/>
    <property type="match status" value="1"/>
</dbReference>
<dbReference type="InterPro" id="IPR050662">
    <property type="entry name" value="Sec-metab_biosynth-thioest"/>
</dbReference>
<evidence type="ECO:0000256" key="3">
    <source>
        <dbReference type="ARBA" id="ARBA00022801"/>
    </source>
</evidence>
<dbReference type="InterPro" id="IPR036866">
    <property type="entry name" value="RibonucZ/Hydroxyglut_hydro"/>
</dbReference>
<comment type="caution">
    <text evidence="6">The sequence shown here is derived from an EMBL/GenBank/DDBJ whole genome shotgun (WGS) entry which is preliminary data.</text>
</comment>
<dbReference type="AlphaFoldDB" id="A0A4Z0A8M1"/>
<dbReference type="InterPro" id="IPR001279">
    <property type="entry name" value="Metallo-B-lactamas"/>
</dbReference>
<keyword evidence="4" id="KW-0862">Zinc</keyword>
<evidence type="ECO:0000256" key="2">
    <source>
        <dbReference type="ARBA" id="ARBA00022723"/>
    </source>
</evidence>
<reference evidence="6 7" key="1">
    <citation type="submission" date="2019-02" db="EMBL/GenBank/DDBJ databases">
        <title>Genome sequencing of the rare red list fungi Hericium alpestre (H. flagellum).</title>
        <authorList>
            <person name="Buettner E."/>
            <person name="Kellner H."/>
        </authorList>
    </citation>
    <scope>NUCLEOTIDE SEQUENCE [LARGE SCALE GENOMIC DNA]</scope>
    <source>
        <strain evidence="6 7">DSM 108284</strain>
    </source>
</reference>